<dbReference type="InterPro" id="IPR036866">
    <property type="entry name" value="RibonucZ/Hydroxyglut_hydro"/>
</dbReference>
<evidence type="ECO:0000313" key="2">
    <source>
        <dbReference type="EMBL" id="HIR04858.1"/>
    </source>
</evidence>
<dbReference type="PANTHER" id="PTHR47619:SF1">
    <property type="entry name" value="EXODEOXYRIBONUCLEASE WALJ"/>
    <property type="match status" value="1"/>
</dbReference>
<dbReference type="InterPro" id="IPR052533">
    <property type="entry name" value="WalJ/YycJ-like"/>
</dbReference>
<proteinExistence type="predicted"/>
<evidence type="ECO:0000313" key="3">
    <source>
        <dbReference type="Proteomes" id="UP000824250"/>
    </source>
</evidence>
<dbReference type="SUPFAM" id="SSF56281">
    <property type="entry name" value="Metallo-hydrolase/oxidoreductase"/>
    <property type="match status" value="1"/>
</dbReference>
<organism evidence="2 3">
    <name type="scientific">Candidatus Copromonas faecavium</name>
    <name type="common">nom. illeg.</name>
    <dbReference type="NCBI Taxonomy" id="2840740"/>
    <lineage>
        <taxon>Bacteria</taxon>
        <taxon>Bacillati</taxon>
        <taxon>Bacillota</taxon>
        <taxon>Clostridia</taxon>
        <taxon>Lachnospirales</taxon>
        <taxon>Lachnospiraceae</taxon>
        <taxon>Candidatus Copromonas (nom. illeg.)</taxon>
    </lineage>
</organism>
<reference evidence="2" key="2">
    <citation type="journal article" date="2021" name="PeerJ">
        <title>Extensive microbial diversity within the chicken gut microbiome revealed by metagenomics and culture.</title>
        <authorList>
            <person name="Gilroy R."/>
            <person name="Ravi A."/>
            <person name="Getino M."/>
            <person name="Pursley I."/>
            <person name="Horton D.L."/>
            <person name="Alikhan N.F."/>
            <person name="Baker D."/>
            <person name="Gharbi K."/>
            <person name="Hall N."/>
            <person name="Watson M."/>
            <person name="Adriaenssens E.M."/>
            <person name="Foster-Nyarko E."/>
            <person name="Jarju S."/>
            <person name="Secka A."/>
            <person name="Antonio M."/>
            <person name="Oren A."/>
            <person name="Chaudhuri R.R."/>
            <person name="La Ragione R."/>
            <person name="Hildebrand F."/>
            <person name="Pallen M.J."/>
        </authorList>
    </citation>
    <scope>NUCLEOTIDE SEQUENCE</scope>
    <source>
        <strain evidence="2">CHK180-2868</strain>
    </source>
</reference>
<sequence>MRFVSIASGSSGNCIYAGTEHTHILVDAGISAKRIEQGLFEVGLKPSELSAICITHEHSDHVKGLGVLARKYEIPIYATEGTLREIRKIKSLGEYPEELLTPVRPDVDFFVGDLTVKPFHIDHDAADPVAYRIQSETKAVAVATDLGHFNQYTIDHLLELDAVLIESNHDLRMLETGPYPYYLKRRIMGDFGHLSNENAGRLLNCILSDRLQHILLGHLSKENNLPELAYETVKLEVDEGDCPYCSSDFHMAIASRERMSEIITL</sequence>
<dbReference type="SMART" id="SM00849">
    <property type="entry name" value="Lactamase_B"/>
    <property type="match status" value="1"/>
</dbReference>
<dbReference type="Proteomes" id="UP000824250">
    <property type="component" value="Unassembled WGS sequence"/>
</dbReference>
<dbReference type="Gene3D" id="3.60.15.10">
    <property type="entry name" value="Ribonuclease Z/Hydroxyacylglutathione hydrolase-like"/>
    <property type="match status" value="1"/>
</dbReference>
<name>A0A9D1D507_9FIRM</name>
<dbReference type="EMBL" id="DVGC01000012">
    <property type="protein sequence ID" value="HIR04858.1"/>
    <property type="molecule type" value="Genomic_DNA"/>
</dbReference>
<dbReference type="AlphaFoldDB" id="A0A9D1D507"/>
<dbReference type="PANTHER" id="PTHR47619">
    <property type="entry name" value="METALLO-HYDROLASE YYCJ-RELATED"/>
    <property type="match status" value="1"/>
</dbReference>
<accession>A0A9D1D507</accession>
<dbReference type="Pfam" id="PF12706">
    <property type="entry name" value="Lactamase_B_2"/>
    <property type="match status" value="1"/>
</dbReference>
<comment type="caution">
    <text evidence="2">The sequence shown here is derived from an EMBL/GenBank/DDBJ whole genome shotgun (WGS) entry which is preliminary data.</text>
</comment>
<protein>
    <submittedName>
        <fullName evidence="2">MBL fold metallo-hydrolase</fullName>
    </submittedName>
</protein>
<evidence type="ECO:0000259" key="1">
    <source>
        <dbReference type="SMART" id="SM00849"/>
    </source>
</evidence>
<feature type="domain" description="Metallo-beta-lactamase" evidence="1">
    <location>
        <begin position="11"/>
        <end position="169"/>
    </location>
</feature>
<reference evidence="2" key="1">
    <citation type="submission" date="2020-10" db="EMBL/GenBank/DDBJ databases">
        <authorList>
            <person name="Gilroy R."/>
        </authorList>
    </citation>
    <scope>NUCLEOTIDE SEQUENCE</scope>
    <source>
        <strain evidence="2">CHK180-2868</strain>
    </source>
</reference>
<dbReference type="InterPro" id="IPR001279">
    <property type="entry name" value="Metallo-B-lactamas"/>
</dbReference>
<gene>
    <name evidence="2" type="ORF">IAB28_02685</name>
</gene>